<gene>
    <name evidence="2" type="ORF">BC6307_13725</name>
</gene>
<dbReference type="Proteomes" id="UP000215224">
    <property type="component" value="Chromosome"/>
</dbReference>
<dbReference type="STRING" id="1314751.GCA_001591425_04112"/>
<name>A0A223KRZ8_9BACI</name>
<protein>
    <submittedName>
        <fullName evidence="2">Uncharacterized protein</fullName>
    </submittedName>
</protein>
<evidence type="ECO:0000256" key="1">
    <source>
        <dbReference type="SAM" id="Phobius"/>
    </source>
</evidence>
<accession>A0A223KRZ8</accession>
<reference evidence="2 3" key="1">
    <citation type="submission" date="2016-12" db="EMBL/GenBank/DDBJ databases">
        <title>The whole genome sequencing and assembly of Bacillus cohnii DSM 6307T strain.</title>
        <authorList>
            <person name="Lee Y.-J."/>
            <person name="Yi H."/>
            <person name="Bahn Y.-S."/>
            <person name="Kim J.F."/>
            <person name="Lee D.-W."/>
        </authorList>
    </citation>
    <scope>NUCLEOTIDE SEQUENCE [LARGE SCALE GENOMIC DNA]</scope>
    <source>
        <strain evidence="2 3">DSM 6307</strain>
    </source>
</reference>
<evidence type="ECO:0000313" key="3">
    <source>
        <dbReference type="Proteomes" id="UP000215224"/>
    </source>
</evidence>
<feature type="transmembrane region" description="Helical" evidence="1">
    <location>
        <begin position="7"/>
        <end position="28"/>
    </location>
</feature>
<sequence length="65" mass="7658">MEKVESIFIKLAIIQFLFLIISQAFILYTDVAPYMTKVVQYEGVYNNELMEALETFDQMDLIMLK</sequence>
<dbReference type="AlphaFoldDB" id="A0A223KRZ8"/>
<dbReference type="Pfam" id="PF17313">
    <property type="entry name" value="DUF5359"/>
    <property type="match status" value="1"/>
</dbReference>
<evidence type="ECO:0000313" key="2">
    <source>
        <dbReference type="EMBL" id="AST92271.1"/>
    </source>
</evidence>
<dbReference type="RefSeq" id="WP_066420195.1">
    <property type="nucleotide sequence ID" value="NZ_CP018866.1"/>
</dbReference>
<dbReference type="KEGG" id="bcoh:BC6307_13725"/>
<dbReference type="InterPro" id="IPR035281">
    <property type="entry name" value="DUF5359"/>
</dbReference>
<proteinExistence type="predicted"/>
<keyword evidence="1" id="KW-0472">Membrane</keyword>
<keyword evidence="3" id="KW-1185">Reference proteome</keyword>
<dbReference type="EMBL" id="CP018866">
    <property type="protein sequence ID" value="AST92271.1"/>
    <property type="molecule type" value="Genomic_DNA"/>
</dbReference>
<keyword evidence="1" id="KW-0812">Transmembrane</keyword>
<keyword evidence="1" id="KW-1133">Transmembrane helix</keyword>
<organism evidence="2 3">
    <name type="scientific">Sutcliffiella cohnii</name>
    <dbReference type="NCBI Taxonomy" id="33932"/>
    <lineage>
        <taxon>Bacteria</taxon>
        <taxon>Bacillati</taxon>
        <taxon>Bacillota</taxon>
        <taxon>Bacilli</taxon>
        <taxon>Bacillales</taxon>
        <taxon>Bacillaceae</taxon>
        <taxon>Sutcliffiella</taxon>
    </lineage>
</organism>